<protein>
    <submittedName>
        <fullName evidence="1">Uncharacterized protein</fullName>
    </submittedName>
</protein>
<accession>A0A7S2R9U4</accession>
<proteinExistence type="predicted"/>
<dbReference type="AlphaFoldDB" id="A0A7S2R9U4"/>
<evidence type="ECO:0000313" key="1">
    <source>
        <dbReference type="EMBL" id="CAD9664838.1"/>
    </source>
</evidence>
<organism evidence="1">
    <name type="scientific">Mucochytrium quahogii</name>
    <dbReference type="NCBI Taxonomy" id="96639"/>
    <lineage>
        <taxon>Eukaryota</taxon>
        <taxon>Sar</taxon>
        <taxon>Stramenopiles</taxon>
        <taxon>Bigyra</taxon>
        <taxon>Labyrinthulomycetes</taxon>
        <taxon>Thraustochytrida</taxon>
        <taxon>Thraustochytriidae</taxon>
        <taxon>Mucochytrium</taxon>
    </lineage>
</organism>
<name>A0A7S2R9U4_9STRA</name>
<gene>
    <name evidence="1" type="ORF">QSP1433_LOCUS1160</name>
</gene>
<sequence>MVFHDASSKLTLFERETSKIAQMRCSEQQEFYQAFSQAVGVLFLTCESRGLMSKYYNISGFIMEKVGCKWSIPVAVTISNTNKKWVQKGKHGIFAIMDDAMIRSILAHRNVFLDEAGCAGFVREKKLLHSISFTGASVECCRVENPTLYKRKFEFLDSMEELIASSWDEMSGPEPSLCEKFHGYIIDKIHSDLAEISLRSFAYLNERDSKRQSQTPVIPTKRFSTSSDISVEYDFDVSEHPELDFCYEPPRQVRDNDDLIGYPANYLEEAQAQFVEFDYTI</sequence>
<dbReference type="EMBL" id="HBHK01001900">
    <property type="protein sequence ID" value="CAD9664838.1"/>
    <property type="molecule type" value="Transcribed_RNA"/>
</dbReference>
<reference evidence="1" key="1">
    <citation type="submission" date="2021-01" db="EMBL/GenBank/DDBJ databases">
        <authorList>
            <person name="Corre E."/>
            <person name="Pelletier E."/>
            <person name="Niang G."/>
            <person name="Scheremetjew M."/>
            <person name="Finn R."/>
            <person name="Kale V."/>
            <person name="Holt S."/>
            <person name="Cochrane G."/>
            <person name="Meng A."/>
            <person name="Brown T."/>
            <person name="Cohen L."/>
        </authorList>
    </citation>
    <scope>NUCLEOTIDE SEQUENCE</scope>
    <source>
        <strain evidence="1">NY070348D</strain>
    </source>
</reference>